<dbReference type="Pfam" id="PF00265">
    <property type="entry name" value="TK"/>
    <property type="match status" value="1"/>
</dbReference>
<proteinExistence type="inferred from homology"/>
<dbReference type="SUPFAM" id="SSF53649">
    <property type="entry name" value="Alkaline phosphatase-like"/>
    <property type="match status" value="1"/>
</dbReference>
<dbReference type="GO" id="GO:0005829">
    <property type="term" value="C:cytosol"/>
    <property type="evidence" value="ECO:0007669"/>
    <property type="project" value="TreeGrafter"/>
</dbReference>
<dbReference type="Gene3D" id="3.40.720.10">
    <property type="entry name" value="Alkaline Phosphatase, subunit A"/>
    <property type="match status" value="1"/>
</dbReference>
<dbReference type="EMBL" id="AP035768">
    <property type="protein sequence ID" value="BFO15972.1"/>
    <property type="molecule type" value="Genomic_DNA"/>
</dbReference>
<evidence type="ECO:0000256" key="9">
    <source>
        <dbReference type="SAM" id="MobiDB-lite"/>
    </source>
</evidence>
<dbReference type="GO" id="GO:0071897">
    <property type="term" value="P:DNA biosynthetic process"/>
    <property type="evidence" value="ECO:0007669"/>
    <property type="project" value="UniProtKB-KW"/>
</dbReference>
<dbReference type="SUPFAM" id="SSF52540">
    <property type="entry name" value="P-loop containing nucleoside triphosphate hydrolases"/>
    <property type="match status" value="1"/>
</dbReference>
<evidence type="ECO:0000256" key="8">
    <source>
        <dbReference type="RuleBase" id="RU004165"/>
    </source>
</evidence>
<organism evidence="10">
    <name type="scientific">Streptomyces haneummycinicus</name>
    <dbReference type="NCBI Taxonomy" id="3074435"/>
    <lineage>
        <taxon>Bacteria</taxon>
        <taxon>Bacillati</taxon>
        <taxon>Actinomycetota</taxon>
        <taxon>Actinomycetes</taxon>
        <taxon>Kitasatosporales</taxon>
        <taxon>Streptomycetaceae</taxon>
        <taxon>Streptomyces</taxon>
    </lineage>
</organism>
<evidence type="ECO:0000256" key="3">
    <source>
        <dbReference type="ARBA" id="ARBA00022634"/>
    </source>
</evidence>
<comment type="similarity">
    <text evidence="1 8">Belongs to the thymidine kinase family.</text>
</comment>
<feature type="region of interest" description="Disordered" evidence="9">
    <location>
        <begin position="247"/>
        <end position="285"/>
    </location>
</feature>
<reference evidence="10" key="1">
    <citation type="submission" date="2024-06" db="EMBL/GenBank/DDBJ databases">
        <authorList>
            <consortium name="consrtm"/>
            <person name="Uemura M."/>
            <person name="Terahara T."/>
        </authorList>
    </citation>
    <scope>NUCLEOTIDE SEQUENCE</scope>
    <source>
        <strain evidence="10">KM77-8</strain>
    </source>
</reference>
<evidence type="ECO:0000256" key="5">
    <source>
        <dbReference type="ARBA" id="ARBA00022741"/>
    </source>
</evidence>
<dbReference type="PANTHER" id="PTHR11441">
    <property type="entry name" value="THYMIDINE KINASE"/>
    <property type="match status" value="1"/>
</dbReference>
<keyword evidence="6" id="KW-0418">Kinase</keyword>
<reference evidence="10" key="2">
    <citation type="submission" date="2024-07" db="EMBL/GenBank/DDBJ databases">
        <title>Streptomyces haneummycinica sp. nov., a new antibiotic-producing actinobacterium isolated from marine sediment.</title>
        <authorList>
            <person name="Uemura M."/>
            <person name="Hamada M."/>
            <person name="Hirano S."/>
            <person name="Kobayashi K."/>
            <person name="Ohshiro T."/>
            <person name="Kobayashi T."/>
            <person name="Terahara T."/>
        </authorList>
    </citation>
    <scope>NUCLEOTIDE SEQUENCE</scope>
    <source>
        <strain evidence="10">KM77-8</strain>
    </source>
</reference>
<evidence type="ECO:0000256" key="6">
    <source>
        <dbReference type="ARBA" id="ARBA00022777"/>
    </source>
</evidence>
<name>A0AAT9HF30_9ACTN</name>
<dbReference type="InterPro" id="IPR017850">
    <property type="entry name" value="Alkaline_phosphatase_core_sf"/>
</dbReference>
<gene>
    <name evidence="10" type="ORF">SHKM778_23600</name>
</gene>
<keyword evidence="5" id="KW-0547">Nucleotide-binding</keyword>
<protein>
    <recommendedName>
        <fullName evidence="2">thymidine kinase</fullName>
        <ecNumber evidence="2">2.7.1.21</ecNumber>
    </recommendedName>
</protein>
<evidence type="ECO:0000256" key="7">
    <source>
        <dbReference type="ARBA" id="ARBA00022840"/>
    </source>
</evidence>
<dbReference type="GO" id="GO:0005524">
    <property type="term" value="F:ATP binding"/>
    <property type="evidence" value="ECO:0007669"/>
    <property type="project" value="UniProtKB-KW"/>
</dbReference>
<dbReference type="Pfam" id="PF01663">
    <property type="entry name" value="Phosphodiest"/>
    <property type="match status" value="1"/>
</dbReference>
<dbReference type="InterPro" id="IPR027417">
    <property type="entry name" value="P-loop_NTPase"/>
</dbReference>
<dbReference type="EC" id="2.7.1.21" evidence="2"/>
<sequence>MRDPGTGELMNQLRWQPWTPPGAWQPYPTVFELAHRAGVHAAQVSSPTFANTPLTKVALSGGSFHGRLSGEERMDVAAEQLAAADRSLVYTYYAEVDGAGHRFGVDSDTWRGQLMYVDRLVQRLAEQLPPRSALYVTADHGMVDIPFDEQHRIDFDEDWELRAGVALLGGEGRARHVYAVPGAAGDVLTCWREVLGEQFWVASRDEAIAAGWFGPSVDERVHQRLGDVIAAARDDVLLIASEREPRESAMVGNHGSLTPPSSSSRCSKYAPESPPAPTPLPKGARPPMPELVFFCGTMDCGKSTLALQIEHNRSARGLVGMIFTRNDRAGEGKLSSRLGLVTDAVEVGDGADLYAHLVDHLSQGRRADYVIADEAQFLAPQQIDQLARVVDDLELDVYAFGITTDFRSKLFPGSQRLVELADRVEVLQVEALCWCGARATHNARTAGGVMVVEGAQVVVGDVTGAADEVGYEVLCRRHHRRRMTAATSGAGTLSPDVLPVSSG</sequence>
<dbReference type="GO" id="GO:0004797">
    <property type="term" value="F:thymidine kinase activity"/>
    <property type="evidence" value="ECO:0007669"/>
    <property type="project" value="UniProtKB-EC"/>
</dbReference>
<keyword evidence="3" id="KW-0237">DNA synthesis</keyword>
<dbReference type="InterPro" id="IPR002591">
    <property type="entry name" value="Phosphodiest/P_Trfase"/>
</dbReference>
<evidence type="ECO:0000256" key="1">
    <source>
        <dbReference type="ARBA" id="ARBA00007587"/>
    </source>
</evidence>
<dbReference type="SUPFAM" id="SSF57716">
    <property type="entry name" value="Glucocorticoid receptor-like (DNA-binding domain)"/>
    <property type="match status" value="1"/>
</dbReference>
<dbReference type="PANTHER" id="PTHR11441:SF0">
    <property type="entry name" value="THYMIDINE KINASE, CYTOSOLIC"/>
    <property type="match status" value="1"/>
</dbReference>
<dbReference type="NCBIfam" id="NF003297">
    <property type="entry name" value="PRK04296.1-2"/>
    <property type="match status" value="1"/>
</dbReference>
<evidence type="ECO:0000256" key="2">
    <source>
        <dbReference type="ARBA" id="ARBA00012118"/>
    </source>
</evidence>
<dbReference type="InterPro" id="IPR001267">
    <property type="entry name" value="Thymidine_kinase"/>
</dbReference>
<accession>A0AAT9HF30</accession>
<evidence type="ECO:0000256" key="4">
    <source>
        <dbReference type="ARBA" id="ARBA00022679"/>
    </source>
</evidence>
<dbReference type="GO" id="GO:0046104">
    <property type="term" value="P:thymidine metabolic process"/>
    <property type="evidence" value="ECO:0007669"/>
    <property type="project" value="TreeGrafter"/>
</dbReference>
<dbReference type="AlphaFoldDB" id="A0AAT9HF30"/>
<evidence type="ECO:0000313" key="10">
    <source>
        <dbReference type="EMBL" id="BFO15972.1"/>
    </source>
</evidence>
<feature type="compositionally biased region" description="Pro residues" evidence="9">
    <location>
        <begin position="272"/>
        <end position="285"/>
    </location>
</feature>
<keyword evidence="4" id="KW-0808">Transferase</keyword>
<keyword evidence="7" id="KW-0067">ATP-binding</keyword>
<dbReference type="Gene3D" id="3.40.50.300">
    <property type="entry name" value="P-loop containing nucleotide triphosphate hydrolases"/>
    <property type="match status" value="1"/>
</dbReference>